<dbReference type="AlphaFoldDB" id="A0A1E3XE29"/>
<feature type="transmembrane region" description="Helical" evidence="1">
    <location>
        <begin position="12"/>
        <end position="36"/>
    </location>
</feature>
<accession>A0A1E3XE29</accession>
<dbReference type="EMBL" id="MAYW01000017">
    <property type="protein sequence ID" value="ODS33901.1"/>
    <property type="molecule type" value="Genomic_DNA"/>
</dbReference>
<dbReference type="Proteomes" id="UP000094056">
    <property type="component" value="Unassembled WGS sequence"/>
</dbReference>
<proteinExistence type="predicted"/>
<dbReference type="InterPro" id="IPR003848">
    <property type="entry name" value="DUF218"/>
</dbReference>
<evidence type="ECO:0000313" key="3">
    <source>
        <dbReference type="Proteomes" id="UP000094056"/>
    </source>
</evidence>
<keyword evidence="1" id="KW-0812">Transmembrane</keyword>
<evidence type="ECO:0000313" key="2">
    <source>
        <dbReference type="EMBL" id="ODS33901.1"/>
    </source>
</evidence>
<comment type="caution">
    <text evidence="2">The sequence shown here is derived from an EMBL/GenBank/DDBJ whole genome shotgun (WGS) entry which is preliminary data.</text>
</comment>
<sequence>MLNNRIINHKILFYFLLGLNIIALSFIFTPITNYLYAILEVKSDAKKADAIILLSSANYTENIFERNTYQRMLHAASLYNQGYADKIIICGGALKKGMPSVAEIMKKFMIEIGINKKVSSPKVILKTHMKILKT</sequence>
<protein>
    <submittedName>
        <fullName evidence="2">Uncharacterized protein</fullName>
    </submittedName>
</protein>
<dbReference type="CDD" id="cd06259">
    <property type="entry name" value="YdcF-like"/>
    <property type="match status" value="1"/>
</dbReference>
<keyword evidence="1" id="KW-0472">Membrane</keyword>
<name>A0A1E3XE29_9BACT</name>
<keyword evidence="1" id="KW-1133">Transmembrane helix</keyword>
<evidence type="ECO:0000256" key="1">
    <source>
        <dbReference type="SAM" id="Phobius"/>
    </source>
</evidence>
<reference evidence="2 3" key="1">
    <citation type="submission" date="2016-07" db="EMBL/GenBank/DDBJ databases">
        <title>Draft genome of Scalindua rubra, obtained from a brine-seawater interface in the Red Sea, sheds light on salt adaptation in anammox bacteria.</title>
        <authorList>
            <person name="Speth D.R."/>
            <person name="Lagkouvardos I."/>
            <person name="Wang Y."/>
            <person name="Qian P.-Y."/>
            <person name="Dutilh B.E."/>
            <person name="Jetten M.S."/>
        </authorList>
    </citation>
    <scope>NUCLEOTIDE SEQUENCE [LARGE SCALE GENOMIC DNA]</scope>
    <source>
        <strain evidence="2">BSI-1</strain>
    </source>
</reference>
<gene>
    <name evidence="2" type="ORF">SCARUB_00972</name>
</gene>
<organism evidence="2 3">
    <name type="scientific">Candidatus Scalindua rubra</name>
    <dbReference type="NCBI Taxonomy" id="1872076"/>
    <lineage>
        <taxon>Bacteria</taxon>
        <taxon>Pseudomonadati</taxon>
        <taxon>Planctomycetota</taxon>
        <taxon>Candidatus Brocadiia</taxon>
        <taxon>Candidatus Brocadiales</taxon>
        <taxon>Candidatus Scalinduaceae</taxon>
        <taxon>Candidatus Scalindua</taxon>
    </lineage>
</organism>